<dbReference type="PROSITE" id="PS50878">
    <property type="entry name" value="RT_POL"/>
    <property type="match status" value="1"/>
</dbReference>
<accession>A0ABQ8MAX6</accession>
<comment type="caution">
    <text evidence="3">The sequence shown here is derived from an EMBL/GenBank/DDBJ whole genome shotgun (WGS) entry which is preliminary data.</text>
</comment>
<feature type="compositionally biased region" description="Basic and acidic residues" evidence="1">
    <location>
        <begin position="364"/>
        <end position="373"/>
    </location>
</feature>
<feature type="region of interest" description="Disordered" evidence="1">
    <location>
        <begin position="322"/>
        <end position="373"/>
    </location>
</feature>
<dbReference type="CDD" id="cd01650">
    <property type="entry name" value="RT_nLTR_like"/>
    <property type="match status" value="1"/>
</dbReference>
<keyword evidence="4" id="KW-1185">Reference proteome</keyword>
<name>A0ABQ8MAX6_LABRO</name>
<evidence type="ECO:0000313" key="4">
    <source>
        <dbReference type="Proteomes" id="UP000830375"/>
    </source>
</evidence>
<reference evidence="3 4" key="1">
    <citation type="submission" date="2022-01" db="EMBL/GenBank/DDBJ databases">
        <title>A high-quality chromosome-level genome assembly of rohu carp, Labeo rohita.</title>
        <authorList>
            <person name="Arick M.A. II"/>
            <person name="Hsu C.-Y."/>
            <person name="Magbanua Z."/>
            <person name="Pechanova O."/>
            <person name="Grover C."/>
            <person name="Miller E."/>
            <person name="Thrash A."/>
            <person name="Ezzel L."/>
            <person name="Alam S."/>
            <person name="Benzie J."/>
            <person name="Hamilton M."/>
            <person name="Karsi A."/>
            <person name="Lawrence M.L."/>
            <person name="Peterson D.G."/>
        </authorList>
    </citation>
    <scope>NUCLEOTIDE SEQUENCE [LARGE SCALE GENOMIC DNA]</scope>
    <source>
        <strain evidence="4">BAU-BD-2019</strain>
        <tissue evidence="3">Blood</tissue>
    </source>
</reference>
<dbReference type="InterPro" id="IPR000477">
    <property type="entry name" value="RT_dom"/>
</dbReference>
<organism evidence="3 4">
    <name type="scientific">Labeo rohita</name>
    <name type="common">Indian major carp</name>
    <name type="synonym">Cyprinus rohita</name>
    <dbReference type="NCBI Taxonomy" id="84645"/>
    <lineage>
        <taxon>Eukaryota</taxon>
        <taxon>Metazoa</taxon>
        <taxon>Chordata</taxon>
        <taxon>Craniata</taxon>
        <taxon>Vertebrata</taxon>
        <taxon>Euteleostomi</taxon>
        <taxon>Actinopterygii</taxon>
        <taxon>Neopterygii</taxon>
        <taxon>Teleostei</taxon>
        <taxon>Ostariophysi</taxon>
        <taxon>Cypriniformes</taxon>
        <taxon>Cyprinidae</taxon>
        <taxon>Labeoninae</taxon>
        <taxon>Labeonini</taxon>
        <taxon>Labeo</taxon>
    </lineage>
</organism>
<gene>
    <name evidence="3" type="ORF">H4Q32_022619</name>
</gene>
<dbReference type="PANTHER" id="PTHR47027">
    <property type="entry name" value="REVERSE TRANSCRIPTASE DOMAIN-CONTAINING PROTEIN"/>
    <property type="match status" value="1"/>
</dbReference>
<dbReference type="Proteomes" id="UP000830375">
    <property type="component" value="Unassembled WGS sequence"/>
</dbReference>
<proteinExistence type="predicted"/>
<dbReference type="PANTHER" id="PTHR47027:SF25">
    <property type="entry name" value="REVERSE TRANSCRIPTASE DOMAIN-CONTAINING PROTEIN"/>
    <property type="match status" value="1"/>
</dbReference>
<protein>
    <submittedName>
        <fullName evidence="3">LINE-1 retrotransposable element ORF2 protein</fullName>
    </submittedName>
</protein>
<evidence type="ECO:0000313" key="3">
    <source>
        <dbReference type="EMBL" id="KAI2660025.1"/>
    </source>
</evidence>
<dbReference type="EMBL" id="JACTAM010000010">
    <property type="protein sequence ID" value="KAI2660025.1"/>
    <property type="molecule type" value="Genomic_DNA"/>
</dbReference>
<dbReference type="Pfam" id="PF00078">
    <property type="entry name" value="RVT_1"/>
    <property type="match status" value="1"/>
</dbReference>
<evidence type="ECO:0000259" key="2">
    <source>
        <dbReference type="PROSITE" id="PS50878"/>
    </source>
</evidence>
<evidence type="ECO:0000256" key="1">
    <source>
        <dbReference type="SAM" id="MobiDB-lite"/>
    </source>
</evidence>
<sequence>MASFPPWAPVGAYTLSVGRLQQIQPISPMPGKVLNRELLERMKEAVDAKLQDHQAGFCRYRSCIDQIASLRIIVEQHCGVLKKFISLIKCTYQDVTCKVAHAGQMSDSFEVRTGVRQGCLLSPFLFLLVIDWIMKTTTASRNNGIQWTPWTQLEDLDFADDLALLLHNHNQMQDKTTRLATTSARTGLVINRRKTELMKINTTVSTPVTVGGEPIQEVESFVYLGSIVDTQGGHRPKCHSQNWQSAISLCHVKEHLGVKGDHYGHKTVHLQFQRQIGLTLWIRDLEDDQSDAAEDTDILQHLSEAHLQNQVARQDQTHIEETSLQHHAPGLKLESTGKAEEGPTQEQLGVRRRLGVEADWDQLDGGRKDSPEP</sequence>
<feature type="domain" description="Reverse transcriptase" evidence="2">
    <location>
        <begin position="1"/>
        <end position="228"/>
    </location>
</feature>